<organism evidence="13 14">
    <name type="scientific">Dorea phocaeensis</name>
    <dbReference type="NCBI Taxonomy" id="2040291"/>
    <lineage>
        <taxon>Bacteria</taxon>
        <taxon>Bacillati</taxon>
        <taxon>Bacillota</taxon>
        <taxon>Clostridia</taxon>
        <taxon>Lachnospirales</taxon>
        <taxon>Lachnospiraceae</taxon>
        <taxon>Dorea</taxon>
    </lineage>
</organism>
<keyword evidence="6 13" id="KW-0067">ATP-binding</keyword>
<keyword evidence="7 9" id="KW-1133">Transmembrane helix</keyword>
<feature type="domain" description="ABC transporter" evidence="10">
    <location>
        <begin position="345"/>
        <end position="580"/>
    </location>
</feature>
<feature type="transmembrane region" description="Helical" evidence="9">
    <location>
        <begin position="157"/>
        <end position="181"/>
    </location>
</feature>
<dbReference type="Proteomes" id="UP000528555">
    <property type="component" value="Unassembled WGS sequence"/>
</dbReference>
<evidence type="ECO:0000259" key="10">
    <source>
        <dbReference type="PROSITE" id="PS50893"/>
    </source>
</evidence>
<evidence type="ECO:0000259" key="11">
    <source>
        <dbReference type="PROSITE" id="PS50929"/>
    </source>
</evidence>
<keyword evidence="3" id="KW-1003">Cell membrane</keyword>
<dbReference type="SMART" id="SM00382">
    <property type="entry name" value="AAA"/>
    <property type="match status" value="1"/>
</dbReference>
<dbReference type="Gene3D" id="1.20.1560.10">
    <property type="entry name" value="ABC transporter type 1, transmembrane domain"/>
    <property type="match status" value="1"/>
</dbReference>
<evidence type="ECO:0000313" key="12">
    <source>
        <dbReference type="EMBL" id="NSK13370.1"/>
    </source>
</evidence>
<dbReference type="GO" id="GO:0016887">
    <property type="term" value="F:ATP hydrolysis activity"/>
    <property type="evidence" value="ECO:0007669"/>
    <property type="project" value="InterPro"/>
</dbReference>
<proteinExistence type="predicted"/>
<feature type="transmembrane region" description="Helical" evidence="9">
    <location>
        <begin position="133"/>
        <end position="151"/>
    </location>
</feature>
<evidence type="ECO:0000256" key="3">
    <source>
        <dbReference type="ARBA" id="ARBA00022475"/>
    </source>
</evidence>
<dbReference type="GO" id="GO:0015421">
    <property type="term" value="F:ABC-type oligopeptide transporter activity"/>
    <property type="evidence" value="ECO:0007669"/>
    <property type="project" value="TreeGrafter"/>
</dbReference>
<dbReference type="SUPFAM" id="SSF52540">
    <property type="entry name" value="P-loop containing nucleoside triphosphate hydrolases"/>
    <property type="match status" value="1"/>
</dbReference>
<keyword evidence="4 9" id="KW-0812">Transmembrane</keyword>
<reference evidence="13" key="2">
    <citation type="submission" date="2020-02" db="EMBL/GenBank/DDBJ databases">
        <authorList>
            <person name="Littmann E."/>
            <person name="Sorbara M."/>
        </authorList>
    </citation>
    <scope>NUCLEOTIDE SEQUENCE</scope>
    <source>
        <strain evidence="13">MSK.17.11</strain>
        <strain evidence="12">MSK.17.38</strain>
    </source>
</reference>
<feature type="domain" description="ABC transmembrane type-1" evidence="11">
    <location>
        <begin position="20"/>
        <end position="298"/>
    </location>
</feature>
<dbReference type="PROSITE" id="PS50929">
    <property type="entry name" value="ABC_TM1F"/>
    <property type="match status" value="1"/>
</dbReference>
<dbReference type="EMBL" id="JAAITX010000001">
    <property type="protein sequence ID" value="NVH57501.1"/>
    <property type="molecule type" value="Genomic_DNA"/>
</dbReference>
<evidence type="ECO:0000256" key="2">
    <source>
        <dbReference type="ARBA" id="ARBA00022448"/>
    </source>
</evidence>
<feature type="transmembrane region" description="Helical" evidence="9">
    <location>
        <begin position="238"/>
        <end position="258"/>
    </location>
</feature>
<keyword evidence="5" id="KW-0547">Nucleotide-binding</keyword>
<accession>A0A850HG99</accession>
<dbReference type="EMBL" id="JAAIUO010000001">
    <property type="protein sequence ID" value="NSK13370.1"/>
    <property type="molecule type" value="Genomic_DNA"/>
</dbReference>
<dbReference type="InterPro" id="IPR036640">
    <property type="entry name" value="ABC1_TM_sf"/>
</dbReference>
<evidence type="ECO:0000256" key="8">
    <source>
        <dbReference type="ARBA" id="ARBA00023136"/>
    </source>
</evidence>
<dbReference type="Pfam" id="PF00005">
    <property type="entry name" value="ABC_tran"/>
    <property type="match status" value="1"/>
</dbReference>
<feature type="transmembrane region" description="Helical" evidence="9">
    <location>
        <begin position="52"/>
        <end position="73"/>
    </location>
</feature>
<dbReference type="InterPro" id="IPR011527">
    <property type="entry name" value="ABC1_TM_dom"/>
</dbReference>
<dbReference type="SUPFAM" id="SSF90123">
    <property type="entry name" value="ABC transporter transmembrane region"/>
    <property type="match status" value="1"/>
</dbReference>
<dbReference type="InterPro" id="IPR017871">
    <property type="entry name" value="ABC_transporter-like_CS"/>
</dbReference>
<evidence type="ECO:0000256" key="7">
    <source>
        <dbReference type="ARBA" id="ARBA00022989"/>
    </source>
</evidence>
<keyword evidence="2" id="KW-0813">Transport</keyword>
<feature type="transmembrane region" description="Helical" evidence="9">
    <location>
        <begin position="20"/>
        <end position="40"/>
    </location>
</feature>
<dbReference type="RefSeq" id="WP_173814105.1">
    <property type="nucleotide sequence ID" value="NZ_JAAITX010000001.1"/>
</dbReference>
<comment type="subcellular location">
    <subcellularLocation>
        <location evidence="1">Cell membrane</location>
        <topology evidence="1">Multi-pass membrane protein</topology>
    </subcellularLocation>
</comment>
<evidence type="ECO:0000256" key="4">
    <source>
        <dbReference type="ARBA" id="ARBA00022692"/>
    </source>
</evidence>
<evidence type="ECO:0000313" key="15">
    <source>
        <dbReference type="Proteomes" id="UP000701680"/>
    </source>
</evidence>
<evidence type="ECO:0000313" key="14">
    <source>
        <dbReference type="Proteomes" id="UP000528555"/>
    </source>
</evidence>
<keyword evidence="14" id="KW-1185">Reference proteome</keyword>
<dbReference type="PANTHER" id="PTHR43394">
    <property type="entry name" value="ATP-DEPENDENT PERMEASE MDL1, MITOCHONDRIAL"/>
    <property type="match status" value="1"/>
</dbReference>
<sequence>MKRLGKYFQGYKVRTVTAPLFKCLEACLELLVPLVVAGMIDHGIREGDSAYVLKMAGVLLLLAVIGLVCSITAQYFAARVAIHVGTGLRRDLFQKILSLGYAEIDESGTSTLITRMTSDINQVQNGINMFLRLFMRSPFIVFGAMAMAFTVDGKAAILFAVTIPVLSIIVFSVMLCSMPLYKKVQRQLDRVVLMTRENLLGARVIRAFNRQSQEQEEFQREQDRLAAFQVFVGKISALLNPLTYIVVNLAVMGLLYTGGIRVDAGSLTQGQVVALVNYMLQILAELMKLADLIILMTKASACLSRVNAVFELESEQQKAVGLKEESNLAGDWQRQEGSNAKKGFLEFDDVSFIYPGSQSASLSHLTFSAEKGQTIGIIGGTGSGKTTLINLIPRFYDVRQGEIRIDGVPIWQMDVAALRAMIGVVPQNPVLFQGTLRDNLKWGKKDAEDAKLKEALQIAQAAEFVEQKKEGLDLRIEQNGRNLSGGQKQRLTIARALVKEPQILILDDASSALDYATDAALRKSLNEQNKERLVFLVSQRVSAVRYADQILVLEEGALAGVGTHESLLAECGVYREICQSQLGEEVSKDGR</sequence>
<reference evidence="14 15" key="1">
    <citation type="journal article" date="2020" name="Cell Host Microbe">
        <title>Functional and Genomic Variation between Human-Derived Isolates of Lachnospiraceae Reveals Inter- and Intra-Species Diversity.</title>
        <authorList>
            <person name="Sorbara M.T."/>
            <person name="Littmann E.R."/>
            <person name="Fontana E."/>
            <person name="Moody T.U."/>
            <person name="Kohout C.E."/>
            <person name="Gjonbalaj M."/>
            <person name="Eaton V."/>
            <person name="Seok R."/>
            <person name="Leiner I.M."/>
            <person name="Pamer E.G."/>
        </authorList>
    </citation>
    <scope>NUCLEOTIDE SEQUENCE [LARGE SCALE GENOMIC DNA]</scope>
    <source>
        <strain evidence="13 14">MSK.17.11</strain>
        <strain evidence="12 15">MSK.17.38</strain>
    </source>
</reference>
<protein>
    <submittedName>
        <fullName evidence="13">ABC transporter ATP-binding protein</fullName>
    </submittedName>
</protein>
<dbReference type="PANTHER" id="PTHR43394:SF1">
    <property type="entry name" value="ATP-BINDING CASSETTE SUB-FAMILY B MEMBER 10, MITOCHONDRIAL"/>
    <property type="match status" value="1"/>
</dbReference>
<dbReference type="GO" id="GO:0005886">
    <property type="term" value="C:plasma membrane"/>
    <property type="evidence" value="ECO:0007669"/>
    <property type="project" value="UniProtKB-SubCell"/>
</dbReference>
<name>A0A850HG99_9FIRM</name>
<dbReference type="FunFam" id="3.40.50.300:FF:000221">
    <property type="entry name" value="Multidrug ABC transporter ATP-binding protein"/>
    <property type="match status" value="1"/>
</dbReference>
<evidence type="ECO:0000256" key="6">
    <source>
        <dbReference type="ARBA" id="ARBA00022840"/>
    </source>
</evidence>
<dbReference type="InterPro" id="IPR003439">
    <property type="entry name" value="ABC_transporter-like_ATP-bd"/>
</dbReference>
<dbReference type="Gene3D" id="3.40.50.300">
    <property type="entry name" value="P-loop containing nucleotide triphosphate hydrolases"/>
    <property type="match status" value="1"/>
</dbReference>
<dbReference type="GO" id="GO:0005524">
    <property type="term" value="F:ATP binding"/>
    <property type="evidence" value="ECO:0007669"/>
    <property type="project" value="UniProtKB-KW"/>
</dbReference>
<dbReference type="AlphaFoldDB" id="A0A850HG99"/>
<dbReference type="InterPro" id="IPR027417">
    <property type="entry name" value="P-loop_NTPase"/>
</dbReference>
<gene>
    <name evidence="13" type="ORF">G5A66_02315</name>
    <name evidence="12" type="ORF">G5A75_00495</name>
</gene>
<dbReference type="Proteomes" id="UP000701680">
    <property type="component" value="Unassembled WGS sequence"/>
</dbReference>
<dbReference type="CDD" id="cd18548">
    <property type="entry name" value="ABC_6TM_Tm287_like"/>
    <property type="match status" value="1"/>
</dbReference>
<dbReference type="InterPro" id="IPR003593">
    <property type="entry name" value="AAA+_ATPase"/>
</dbReference>
<comment type="caution">
    <text evidence="13">The sequence shown here is derived from an EMBL/GenBank/DDBJ whole genome shotgun (WGS) entry which is preliminary data.</text>
</comment>
<keyword evidence="8 9" id="KW-0472">Membrane</keyword>
<dbReference type="InterPro" id="IPR039421">
    <property type="entry name" value="Type_1_exporter"/>
</dbReference>
<evidence type="ECO:0000313" key="13">
    <source>
        <dbReference type="EMBL" id="NVH57501.1"/>
    </source>
</evidence>
<dbReference type="Pfam" id="PF00664">
    <property type="entry name" value="ABC_membrane"/>
    <property type="match status" value="1"/>
</dbReference>
<evidence type="ECO:0000256" key="5">
    <source>
        <dbReference type="ARBA" id="ARBA00022741"/>
    </source>
</evidence>
<dbReference type="PROSITE" id="PS00211">
    <property type="entry name" value="ABC_TRANSPORTER_1"/>
    <property type="match status" value="1"/>
</dbReference>
<evidence type="ECO:0000256" key="1">
    <source>
        <dbReference type="ARBA" id="ARBA00004651"/>
    </source>
</evidence>
<dbReference type="PROSITE" id="PS50893">
    <property type="entry name" value="ABC_TRANSPORTER_2"/>
    <property type="match status" value="1"/>
</dbReference>
<evidence type="ECO:0000256" key="9">
    <source>
        <dbReference type="SAM" id="Phobius"/>
    </source>
</evidence>